<dbReference type="GO" id="GO:0009252">
    <property type="term" value="P:peptidoglycan biosynthetic process"/>
    <property type="evidence" value="ECO:0007669"/>
    <property type="project" value="UniProtKB-UniRule"/>
</dbReference>
<dbReference type="EC" id="2.4.99.28" evidence="11"/>
<dbReference type="EMBL" id="MHFR01000068">
    <property type="protein sequence ID" value="OGW95200.1"/>
    <property type="molecule type" value="Genomic_DNA"/>
</dbReference>
<dbReference type="GO" id="GO:0008955">
    <property type="term" value="F:peptidoglycan glycosyltransferase activity"/>
    <property type="evidence" value="ECO:0007669"/>
    <property type="project" value="UniProtKB-UniRule"/>
</dbReference>
<evidence type="ECO:0000256" key="11">
    <source>
        <dbReference type="HAMAP-Rule" id="MF_02079"/>
    </source>
</evidence>
<dbReference type="GO" id="GO:0032153">
    <property type="term" value="C:cell division site"/>
    <property type="evidence" value="ECO:0007669"/>
    <property type="project" value="TreeGrafter"/>
</dbReference>
<keyword evidence="10 11" id="KW-0961">Cell wall biogenesis/degradation</keyword>
<evidence type="ECO:0000256" key="10">
    <source>
        <dbReference type="ARBA" id="ARBA00023316"/>
    </source>
</evidence>
<dbReference type="InterPro" id="IPR011923">
    <property type="entry name" value="RodA/MrdB"/>
</dbReference>
<evidence type="ECO:0000256" key="9">
    <source>
        <dbReference type="ARBA" id="ARBA00023136"/>
    </source>
</evidence>
<feature type="transmembrane region" description="Helical" evidence="11">
    <location>
        <begin position="68"/>
        <end position="87"/>
    </location>
</feature>
<gene>
    <name evidence="11" type="primary">rodA</name>
    <name evidence="12" type="ORF">A3G33_04525</name>
</gene>
<evidence type="ECO:0000256" key="4">
    <source>
        <dbReference type="ARBA" id="ARBA00022679"/>
    </source>
</evidence>
<feature type="transmembrane region" description="Helical" evidence="11">
    <location>
        <begin position="134"/>
        <end position="150"/>
    </location>
</feature>
<evidence type="ECO:0000256" key="2">
    <source>
        <dbReference type="ARBA" id="ARBA00022475"/>
    </source>
</evidence>
<dbReference type="PANTHER" id="PTHR30474:SF1">
    <property type="entry name" value="PEPTIDOGLYCAN GLYCOSYLTRANSFERASE MRDB"/>
    <property type="match status" value="1"/>
</dbReference>
<comment type="catalytic activity">
    <reaction evidence="11">
        <text>[GlcNAc-(1-&gt;4)-Mur2Ac(oyl-L-Ala-gamma-D-Glu-L-Lys-D-Ala-D-Ala)](n)-di-trans,octa-cis-undecaprenyl diphosphate + beta-D-GlcNAc-(1-&gt;4)-Mur2Ac(oyl-L-Ala-gamma-D-Glu-L-Lys-D-Ala-D-Ala)-di-trans,octa-cis-undecaprenyl diphosphate = [GlcNAc-(1-&gt;4)-Mur2Ac(oyl-L-Ala-gamma-D-Glu-L-Lys-D-Ala-D-Ala)](n+1)-di-trans,octa-cis-undecaprenyl diphosphate + di-trans,octa-cis-undecaprenyl diphosphate + H(+)</text>
        <dbReference type="Rhea" id="RHEA:23708"/>
        <dbReference type="Rhea" id="RHEA-COMP:9602"/>
        <dbReference type="Rhea" id="RHEA-COMP:9603"/>
        <dbReference type="ChEBI" id="CHEBI:15378"/>
        <dbReference type="ChEBI" id="CHEBI:58405"/>
        <dbReference type="ChEBI" id="CHEBI:60033"/>
        <dbReference type="ChEBI" id="CHEBI:78435"/>
        <dbReference type="EC" id="2.4.99.28"/>
    </reaction>
</comment>
<feature type="transmembrane region" description="Helical" evidence="11">
    <location>
        <begin position="332"/>
        <end position="350"/>
    </location>
</feature>
<dbReference type="PANTHER" id="PTHR30474">
    <property type="entry name" value="CELL CYCLE PROTEIN"/>
    <property type="match status" value="1"/>
</dbReference>
<keyword evidence="9 11" id="KW-0472">Membrane</keyword>
<name>A0A1G1KQH9_9BACT</name>
<dbReference type="InterPro" id="IPR018365">
    <property type="entry name" value="Cell_cycle_FtsW-rel_CS"/>
</dbReference>
<feature type="transmembrane region" description="Helical" evidence="11">
    <location>
        <begin position="156"/>
        <end position="174"/>
    </location>
</feature>
<accession>A0A1G1KQH9</accession>
<proteinExistence type="inferred from homology"/>
<keyword evidence="6 11" id="KW-0133">Cell shape</keyword>
<evidence type="ECO:0000256" key="3">
    <source>
        <dbReference type="ARBA" id="ARBA00022676"/>
    </source>
</evidence>
<comment type="function">
    <text evidence="11">Peptidoglycan polymerase that is essential for cell wall elongation.</text>
</comment>
<sequence length="360" mass="40205">MVPRLFKEIHWPMFFVILILTGIGIASIYSATFRMQENYAVKQLGWAGIAVFVFFVTVWVGYRPFFNMSYLLYGISIVLLILVLIMGEVRSGASRWIDVGPFALQPSELAKISTIIVLADLFAGRPIFFGQKRILLLASILVLIPCVLVLKQPDLGSALVFIPMFLAIIFLWGVRIRYLVIFFIGVIASMPFAWHFLKPYQQKRILVFLDPSIDPIGVSYTAIQSKIAVGSGQIWGKGWLQGTQTHLDFVPEHHTDFIFSVIGEEFGFLGCLLLVLLFALLITYAFQIMQNTTDLRARLLATGISVILFFQVAVNIGMTIGLAPITGIPLPLVSYGGSSLVMTFFGLGLLESIYKERSIF</sequence>
<evidence type="ECO:0000256" key="8">
    <source>
        <dbReference type="ARBA" id="ARBA00022989"/>
    </source>
</evidence>
<keyword evidence="5 11" id="KW-0812">Transmembrane</keyword>
<organism evidence="12 13">
    <name type="scientific">Candidatus Danuiimicrobium aquiferis</name>
    <dbReference type="NCBI Taxonomy" id="1801832"/>
    <lineage>
        <taxon>Bacteria</taxon>
        <taxon>Pseudomonadati</taxon>
        <taxon>Candidatus Omnitrophota</taxon>
        <taxon>Candidatus Danuiimicrobium</taxon>
    </lineage>
</organism>
<feature type="transmembrane region" description="Helical" evidence="11">
    <location>
        <begin position="266"/>
        <end position="287"/>
    </location>
</feature>
<dbReference type="GO" id="GO:0008360">
    <property type="term" value="P:regulation of cell shape"/>
    <property type="evidence" value="ECO:0007669"/>
    <property type="project" value="UniProtKB-KW"/>
</dbReference>
<reference evidence="12 13" key="1">
    <citation type="journal article" date="2016" name="Nat. Commun.">
        <title>Thousands of microbial genomes shed light on interconnected biogeochemical processes in an aquifer system.</title>
        <authorList>
            <person name="Anantharaman K."/>
            <person name="Brown C.T."/>
            <person name="Hug L.A."/>
            <person name="Sharon I."/>
            <person name="Castelle C.J."/>
            <person name="Probst A.J."/>
            <person name="Thomas B.C."/>
            <person name="Singh A."/>
            <person name="Wilkins M.J."/>
            <person name="Karaoz U."/>
            <person name="Brodie E.L."/>
            <person name="Williams K.H."/>
            <person name="Hubbard S.S."/>
            <person name="Banfield J.F."/>
        </authorList>
    </citation>
    <scope>NUCLEOTIDE SEQUENCE [LARGE SCALE GENOMIC DNA]</scope>
</reference>
<feature type="transmembrane region" description="Helical" evidence="11">
    <location>
        <begin position="12"/>
        <end position="32"/>
    </location>
</feature>
<evidence type="ECO:0000313" key="12">
    <source>
        <dbReference type="EMBL" id="OGW95200.1"/>
    </source>
</evidence>
<comment type="caution">
    <text evidence="12">The sequence shown here is derived from an EMBL/GenBank/DDBJ whole genome shotgun (WGS) entry which is preliminary data.</text>
</comment>
<evidence type="ECO:0000256" key="5">
    <source>
        <dbReference type="ARBA" id="ARBA00022692"/>
    </source>
</evidence>
<evidence type="ECO:0000313" key="13">
    <source>
        <dbReference type="Proteomes" id="UP000178187"/>
    </source>
</evidence>
<dbReference type="PROSITE" id="PS00428">
    <property type="entry name" value="FTSW_RODA_SPOVE"/>
    <property type="match status" value="1"/>
</dbReference>
<dbReference type="HAMAP" id="MF_02079">
    <property type="entry name" value="PGT_RodA"/>
    <property type="match status" value="1"/>
</dbReference>
<dbReference type="GO" id="GO:0051301">
    <property type="term" value="P:cell division"/>
    <property type="evidence" value="ECO:0007669"/>
    <property type="project" value="InterPro"/>
</dbReference>
<comment type="similarity">
    <text evidence="11">Belongs to the SEDS family. MrdB/RodA subfamily.</text>
</comment>
<feature type="transmembrane region" description="Helical" evidence="11">
    <location>
        <begin position="179"/>
        <end position="197"/>
    </location>
</feature>
<keyword evidence="8 11" id="KW-1133">Transmembrane helix</keyword>
<dbReference type="Pfam" id="PF01098">
    <property type="entry name" value="FTSW_RODA_SPOVE"/>
    <property type="match status" value="1"/>
</dbReference>
<comment type="subcellular location">
    <subcellularLocation>
        <location evidence="11">Cell membrane</location>
        <topology evidence="11">Multi-pass membrane protein</topology>
    </subcellularLocation>
    <subcellularLocation>
        <location evidence="1">Membrane</location>
        <topology evidence="1">Multi-pass membrane protein</topology>
    </subcellularLocation>
</comment>
<evidence type="ECO:0000256" key="6">
    <source>
        <dbReference type="ARBA" id="ARBA00022960"/>
    </source>
</evidence>
<keyword evidence="7 11" id="KW-0573">Peptidoglycan synthesis</keyword>
<feature type="transmembrane region" description="Helical" evidence="11">
    <location>
        <begin position="44"/>
        <end position="62"/>
    </location>
</feature>
<dbReference type="Proteomes" id="UP000178187">
    <property type="component" value="Unassembled WGS sequence"/>
</dbReference>
<keyword evidence="2 11" id="KW-1003">Cell membrane</keyword>
<evidence type="ECO:0000256" key="7">
    <source>
        <dbReference type="ARBA" id="ARBA00022984"/>
    </source>
</evidence>
<evidence type="ECO:0000256" key="1">
    <source>
        <dbReference type="ARBA" id="ARBA00004141"/>
    </source>
</evidence>
<comment type="pathway">
    <text evidence="11">Cell wall biogenesis; peptidoglycan biosynthesis.</text>
</comment>
<dbReference type="NCBIfam" id="TIGR02210">
    <property type="entry name" value="rodA_shape"/>
    <property type="match status" value="1"/>
</dbReference>
<dbReference type="InterPro" id="IPR001182">
    <property type="entry name" value="FtsW/RodA"/>
</dbReference>
<protein>
    <recommendedName>
        <fullName evidence="11">Peptidoglycan glycosyltransferase RodA</fullName>
        <shortName evidence="11">PGT</shortName>
        <ecNumber evidence="11">2.4.99.28</ecNumber>
    </recommendedName>
    <alternativeName>
        <fullName evidence="11">Cell elongation protein RodA</fullName>
    </alternativeName>
    <alternativeName>
        <fullName evidence="11">Cell wall polymerase</fullName>
    </alternativeName>
    <alternativeName>
        <fullName evidence="11">Peptidoglycan polymerase</fullName>
        <shortName evidence="11">PG polymerase</shortName>
    </alternativeName>
</protein>
<dbReference type="GO" id="GO:0005886">
    <property type="term" value="C:plasma membrane"/>
    <property type="evidence" value="ECO:0007669"/>
    <property type="project" value="UniProtKB-SubCell"/>
</dbReference>
<keyword evidence="4 11" id="KW-0808">Transferase</keyword>
<feature type="transmembrane region" description="Helical" evidence="11">
    <location>
        <begin position="299"/>
        <end position="320"/>
    </location>
</feature>
<dbReference type="UniPathway" id="UPA00219"/>
<keyword evidence="3 11" id="KW-0328">Glycosyltransferase</keyword>
<dbReference type="GO" id="GO:0015648">
    <property type="term" value="F:lipid-linked peptidoglycan transporter activity"/>
    <property type="evidence" value="ECO:0007669"/>
    <property type="project" value="TreeGrafter"/>
</dbReference>
<dbReference type="GO" id="GO:0071555">
    <property type="term" value="P:cell wall organization"/>
    <property type="evidence" value="ECO:0007669"/>
    <property type="project" value="UniProtKB-KW"/>
</dbReference>
<dbReference type="AlphaFoldDB" id="A0A1G1KQH9"/>